<dbReference type="Proteomes" id="UP000676967">
    <property type="component" value="Chromosome"/>
</dbReference>
<evidence type="ECO:0000313" key="3">
    <source>
        <dbReference type="Proteomes" id="UP000676967"/>
    </source>
</evidence>
<name>A0ABM7LNN2_9ACTN</name>
<keyword evidence="1" id="KW-0472">Membrane</keyword>
<evidence type="ECO:0000256" key="1">
    <source>
        <dbReference type="SAM" id="Phobius"/>
    </source>
</evidence>
<keyword evidence="1" id="KW-1133">Transmembrane helix</keyword>
<feature type="transmembrane region" description="Helical" evidence="1">
    <location>
        <begin position="51"/>
        <end position="70"/>
    </location>
</feature>
<reference evidence="2 3" key="1">
    <citation type="submission" date="2020-08" db="EMBL/GenBank/DDBJ databases">
        <title>Whole genome shotgun sequence of Actinoplanes ianthinogenes NBRC 13996.</title>
        <authorList>
            <person name="Komaki H."/>
            <person name="Tamura T."/>
        </authorList>
    </citation>
    <scope>NUCLEOTIDE SEQUENCE [LARGE SCALE GENOMIC DNA]</scope>
    <source>
        <strain evidence="2 3">NBRC 13996</strain>
    </source>
</reference>
<evidence type="ECO:0000313" key="2">
    <source>
        <dbReference type="EMBL" id="BCJ40810.1"/>
    </source>
</evidence>
<keyword evidence="3" id="KW-1185">Reference proteome</keyword>
<dbReference type="EMBL" id="AP023356">
    <property type="protein sequence ID" value="BCJ40810.1"/>
    <property type="molecule type" value="Genomic_DNA"/>
</dbReference>
<gene>
    <name evidence="2" type="ORF">Aiant_14670</name>
</gene>
<proteinExistence type="predicted"/>
<keyword evidence="1" id="KW-0812">Transmembrane</keyword>
<sequence length="203" mass="21095">MTDDDLRDRVRRADPAASLAPLPPARLARLVEDTMTNTVVSTPVTRRRRTALLAAAVVVLLAAAGGWFLLRPAVDGSSKQVAVEPLPAISVGVIKLGLAGVAAKCVEPSAPVLKSRADLAFAATVRDVEGERVTLQVTRVYLGNAGDLVEVDQPGGSEGLVGRGAFVPGEKYLVAAVDGDVMICGYSGSADAPGLQEMFDEAF</sequence>
<dbReference type="RefSeq" id="WP_189332782.1">
    <property type="nucleotide sequence ID" value="NZ_AP023356.1"/>
</dbReference>
<evidence type="ECO:0008006" key="4">
    <source>
        <dbReference type="Google" id="ProtNLM"/>
    </source>
</evidence>
<accession>A0ABM7LNN2</accession>
<protein>
    <recommendedName>
        <fullName evidence="4">DUF4367 domain-containing protein</fullName>
    </recommendedName>
</protein>
<organism evidence="2 3">
    <name type="scientific">Actinoplanes ianthinogenes</name>
    <dbReference type="NCBI Taxonomy" id="122358"/>
    <lineage>
        <taxon>Bacteria</taxon>
        <taxon>Bacillati</taxon>
        <taxon>Actinomycetota</taxon>
        <taxon>Actinomycetes</taxon>
        <taxon>Micromonosporales</taxon>
        <taxon>Micromonosporaceae</taxon>
        <taxon>Actinoplanes</taxon>
    </lineage>
</organism>